<dbReference type="KEGG" id="ock:EXM22_09115"/>
<name>A0A5C1QLD1_9SPIO</name>
<dbReference type="NCBIfam" id="NF038110">
    <property type="entry name" value="Lys_methyl_FliB"/>
    <property type="match status" value="1"/>
</dbReference>
<evidence type="ECO:0000313" key="2">
    <source>
        <dbReference type="Proteomes" id="UP000324209"/>
    </source>
</evidence>
<reference evidence="1 2" key="1">
    <citation type="submission" date="2019-02" db="EMBL/GenBank/DDBJ databases">
        <title>Complete Genome Sequence and Methylome Analysis of free living Spirochaetas.</title>
        <authorList>
            <person name="Fomenkov A."/>
            <person name="Dubinina G."/>
            <person name="Leshcheva N."/>
            <person name="Mikheeva N."/>
            <person name="Grabovich M."/>
            <person name="Vincze T."/>
            <person name="Roberts R.J."/>
        </authorList>
    </citation>
    <scope>NUCLEOTIDE SEQUENCE [LARGE SCALE GENOMIC DNA]</scope>
    <source>
        <strain evidence="1 2">K2</strain>
    </source>
</reference>
<protein>
    <submittedName>
        <fullName evidence="1">FliB family protein</fullName>
    </submittedName>
</protein>
<dbReference type="Proteomes" id="UP000324209">
    <property type="component" value="Chromosome"/>
</dbReference>
<dbReference type="RefSeq" id="WP_149486218.1">
    <property type="nucleotide sequence ID" value="NZ_CP036150.1"/>
</dbReference>
<proteinExistence type="predicted"/>
<dbReference type="AlphaFoldDB" id="A0A5C1QLD1"/>
<keyword evidence="2" id="KW-1185">Reference proteome</keyword>
<dbReference type="EMBL" id="CP036150">
    <property type="protein sequence ID" value="QEN08138.1"/>
    <property type="molecule type" value="Genomic_DNA"/>
</dbReference>
<accession>A0A5C1QLD1</accession>
<dbReference type="OrthoDB" id="86584at2"/>
<organism evidence="1 2">
    <name type="scientific">Oceanispirochaeta crateris</name>
    <dbReference type="NCBI Taxonomy" id="2518645"/>
    <lineage>
        <taxon>Bacteria</taxon>
        <taxon>Pseudomonadati</taxon>
        <taxon>Spirochaetota</taxon>
        <taxon>Spirochaetia</taxon>
        <taxon>Spirochaetales</taxon>
        <taxon>Spirochaetaceae</taxon>
        <taxon>Oceanispirochaeta</taxon>
    </lineage>
</organism>
<sequence length="393" mass="45921">MRQSIKITIPSYVNGFKCIGGDCEDSCCIGWDIDIDKLTYRKYFRTKDMNMKKEFVKHVYRNEDSQSDDVDYGRVRINESKYCPFLDDKKLCRIYSILGEDYLSNVCSSYPRVYNVLDGAYELSLFLSCPEAIRKLLASKEPISFIEEEMVLDKYIIHSCIDTSESRWNHSDVRQLKLLRQMSIEMIQDRKYLLSERLLRLGHELSIKGSTKSRPQNKSQVLDNPLFFQFDFFSKAIDSLHVTDEIDSPVFVSMTQKLQKGFKLKEKLPLAQKVPLYEKALCEAVEPFFIEKGYFLEHYLVNFMYQSHFPFTENQNILDGYVMLVVRYSFIRFYLSGMASSGVKIGDEDVVQLIQVFTKTIEHHKTFILDLLDKIKTSKYNPLEFAAALLKSH</sequence>
<gene>
    <name evidence="1" type="ORF">EXM22_09115</name>
</gene>
<evidence type="ECO:0000313" key="1">
    <source>
        <dbReference type="EMBL" id="QEN08138.1"/>
    </source>
</evidence>